<keyword evidence="1" id="KW-1133">Transmembrane helix</keyword>
<evidence type="ECO:0000313" key="3">
    <source>
        <dbReference type="Proteomes" id="UP001501153"/>
    </source>
</evidence>
<dbReference type="EMBL" id="BAABGZ010000016">
    <property type="protein sequence ID" value="GAA4354468.1"/>
    <property type="molecule type" value="Genomic_DNA"/>
</dbReference>
<organism evidence="2 3">
    <name type="scientific">Hymenobacter saemangeumensis</name>
    <dbReference type="NCBI Taxonomy" id="1084522"/>
    <lineage>
        <taxon>Bacteria</taxon>
        <taxon>Pseudomonadati</taxon>
        <taxon>Bacteroidota</taxon>
        <taxon>Cytophagia</taxon>
        <taxon>Cytophagales</taxon>
        <taxon>Hymenobacteraceae</taxon>
        <taxon>Hymenobacter</taxon>
    </lineage>
</organism>
<dbReference type="RefSeq" id="WP_345235537.1">
    <property type="nucleotide sequence ID" value="NZ_BAABGZ010000016.1"/>
</dbReference>
<keyword evidence="3" id="KW-1185">Reference proteome</keyword>
<feature type="transmembrane region" description="Helical" evidence="1">
    <location>
        <begin position="157"/>
        <end position="176"/>
    </location>
</feature>
<feature type="transmembrane region" description="Helical" evidence="1">
    <location>
        <begin position="119"/>
        <end position="142"/>
    </location>
</feature>
<evidence type="ECO:0000313" key="2">
    <source>
        <dbReference type="EMBL" id="GAA4354468.1"/>
    </source>
</evidence>
<accession>A0ABP8I9Z1</accession>
<reference evidence="3" key="1">
    <citation type="journal article" date="2019" name="Int. J. Syst. Evol. Microbiol.">
        <title>The Global Catalogue of Microorganisms (GCM) 10K type strain sequencing project: providing services to taxonomists for standard genome sequencing and annotation.</title>
        <authorList>
            <consortium name="The Broad Institute Genomics Platform"/>
            <consortium name="The Broad Institute Genome Sequencing Center for Infectious Disease"/>
            <person name="Wu L."/>
            <person name="Ma J."/>
        </authorList>
    </citation>
    <scope>NUCLEOTIDE SEQUENCE [LARGE SCALE GENOMIC DNA]</scope>
    <source>
        <strain evidence="3">JCM 17923</strain>
    </source>
</reference>
<name>A0ABP8I9Z1_9BACT</name>
<keyword evidence="1" id="KW-0472">Membrane</keyword>
<sequence length="205" mass="23117">MNLDHLSRAWQQQGAPARLSSSLNLAEVVSRRSDSPVGRMLRSLWWDVASLFLALPLLWALLQLRGPVVEPLVAVIAVLVAGSVPYYLYKLVVLRRMSDNTRSVKVHLQQQVQSLRRLLGLYFHATLAVTLLIAGGLAYAAGRYGWAALAQPAEGRFLLWLALTLLLSYLITYWCLRRHMQQAYGQHLDRLESLLQELQEEATEG</sequence>
<protein>
    <submittedName>
        <fullName evidence="2">Uncharacterized protein</fullName>
    </submittedName>
</protein>
<keyword evidence="1" id="KW-0812">Transmembrane</keyword>
<dbReference type="Proteomes" id="UP001501153">
    <property type="component" value="Unassembled WGS sequence"/>
</dbReference>
<proteinExistence type="predicted"/>
<feature type="transmembrane region" description="Helical" evidence="1">
    <location>
        <begin position="44"/>
        <end position="62"/>
    </location>
</feature>
<feature type="transmembrane region" description="Helical" evidence="1">
    <location>
        <begin position="68"/>
        <end position="89"/>
    </location>
</feature>
<evidence type="ECO:0000256" key="1">
    <source>
        <dbReference type="SAM" id="Phobius"/>
    </source>
</evidence>
<comment type="caution">
    <text evidence="2">The sequence shown here is derived from an EMBL/GenBank/DDBJ whole genome shotgun (WGS) entry which is preliminary data.</text>
</comment>
<gene>
    <name evidence="2" type="ORF">GCM10023185_16360</name>
</gene>